<evidence type="ECO:0000256" key="2">
    <source>
        <dbReference type="ARBA" id="ARBA00023002"/>
    </source>
</evidence>
<dbReference type="InterPro" id="IPR036291">
    <property type="entry name" value="NAD(P)-bd_dom_sf"/>
</dbReference>
<organism evidence="4">
    <name type="scientific">hydrothermal vent metagenome</name>
    <dbReference type="NCBI Taxonomy" id="652676"/>
    <lineage>
        <taxon>unclassified sequences</taxon>
        <taxon>metagenomes</taxon>
        <taxon>ecological metagenomes</taxon>
    </lineage>
</organism>
<dbReference type="Gene3D" id="3.40.50.720">
    <property type="entry name" value="NAD(P)-binding Rossmann-like Domain"/>
    <property type="match status" value="1"/>
</dbReference>
<dbReference type="Pfam" id="PF08240">
    <property type="entry name" value="ADH_N"/>
    <property type="match status" value="1"/>
</dbReference>
<feature type="domain" description="Enoyl reductase (ER)" evidence="3">
    <location>
        <begin position="12"/>
        <end position="311"/>
    </location>
</feature>
<accession>A0A170QA43</accession>
<dbReference type="InterPro" id="IPR013149">
    <property type="entry name" value="ADH-like_C"/>
</dbReference>
<dbReference type="EMBL" id="FAXA01000259">
    <property type="protein sequence ID" value="CUV02437.1"/>
    <property type="molecule type" value="Genomic_DNA"/>
</dbReference>
<dbReference type="SUPFAM" id="SSF50129">
    <property type="entry name" value="GroES-like"/>
    <property type="match status" value="1"/>
</dbReference>
<dbReference type="SUPFAM" id="SSF51735">
    <property type="entry name" value="NAD(P)-binding Rossmann-fold domains"/>
    <property type="match status" value="1"/>
</dbReference>
<dbReference type="Pfam" id="PF00107">
    <property type="entry name" value="ADH_zinc_N"/>
    <property type="match status" value="1"/>
</dbReference>
<dbReference type="PANTHER" id="PTHR48106:SF18">
    <property type="entry name" value="QUINONE OXIDOREDUCTASE PIG3"/>
    <property type="match status" value="1"/>
</dbReference>
<evidence type="ECO:0000256" key="1">
    <source>
        <dbReference type="ARBA" id="ARBA00022857"/>
    </source>
</evidence>
<keyword evidence="2" id="KW-0560">Oxidoreductase</keyword>
<proteinExistence type="predicted"/>
<dbReference type="SMART" id="SM00829">
    <property type="entry name" value="PKS_ER"/>
    <property type="match status" value="1"/>
</dbReference>
<protein>
    <submittedName>
        <fullName evidence="4">Oxidoreductase</fullName>
    </submittedName>
</protein>
<dbReference type="InterPro" id="IPR011032">
    <property type="entry name" value="GroES-like_sf"/>
</dbReference>
<dbReference type="CDD" id="cd08270">
    <property type="entry name" value="MDR4"/>
    <property type="match status" value="1"/>
</dbReference>
<reference evidence="4" key="1">
    <citation type="submission" date="2015-10" db="EMBL/GenBank/DDBJ databases">
        <authorList>
            <person name="Gilbert D.G."/>
        </authorList>
    </citation>
    <scope>NUCLEOTIDE SEQUENCE</scope>
</reference>
<evidence type="ECO:0000313" key="4">
    <source>
        <dbReference type="EMBL" id="CUV02437.1"/>
    </source>
</evidence>
<dbReference type="InterPro" id="IPR013154">
    <property type="entry name" value="ADH-like_N"/>
</dbReference>
<evidence type="ECO:0000259" key="3">
    <source>
        <dbReference type="SMART" id="SM00829"/>
    </source>
</evidence>
<name>A0A170QA43_9ZZZZ</name>
<gene>
    <name evidence="4" type="ORF">MGWOODY_Clf2739</name>
</gene>
<dbReference type="GO" id="GO:0016651">
    <property type="term" value="F:oxidoreductase activity, acting on NAD(P)H"/>
    <property type="evidence" value="ECO:0007669"/>
    <property type="project" value="TreeGrafter"/>
</dbReference>
<dbReference type="Gene3D" id="3.90.180.10">
    <property type="entry name" value="Medium-chain alcohol dehydrogenases, catalytic domain"/>
    <property type="match status" value="1"/>
</dbReference>
<dbReference type="AlphaFoldDB" id="A0A170QA43"/>
<dbReference type="PANTHER" id="PTHR48106">
    <property type="entry name" value="QUINONE OXIDOREDUCTASE PIG3-RELATED"/>
    <property type="match status" value="1"/>
</dbReference>
<dbReference type="InterPro" id="IPR020843">
    <property type="entry name" value="ER"/>
</dbReference>
<keyword evidence="1" id="KW-0521">NADP</keyword>
<sequence length="316" mass="32585">MGTNQAVVVDQKAPGKLVIHDIEMPQPLPAEALVRVAAISLNRGETRRSTQAEDGWRPGWDLAGVVEQAAADGSGPHTGGRVVGFLPGGAWAQHVAVPSDALASLPDSVTFAQAATLPVAGLTALYALAKRGQLLGRRVLITGATGGVGDFAIQLARLSGAHVVASVRRADQVLEVQQAGADEVVIGDDLTAFTARGPYDLVVESLGGTALAAALGSLAKDGVCVSLGISAADESTFDVRKFFGTGRTTLYGFILFDELHTEPAAVGLARLAGLIATGKLTPRISVEAPWTQIADVAGQLLDRSFPGKAVLHVVNH</sequence>
<dbReference type="GO" id="GO:0070402">
    <property type="term" value="F:NADPH binding"/>
    <property type="evidence" value="ECO:0007669"/>
    <property type="project" value="TreeGrafter"/>
</dbReference>